<evidence type="ECO:0000313" key="3">
    <source>
        <dbReference type="EMBL" id="CTR05357.1"/>
    </source>
</evidence>
<name>A0A0K3C9P4_RHOTO</name>
<sequence length="415" mass="43901">MTRAPSYRSSYHDPYDELDELPTYPDEQAAFPPRPKSLNGEAKKDGLMAGGPMTVDQFAYEIGRLRNEVEKLPASTARIADLRAQALALDPADNSLVAQSLLADLAVQTSAVFDVLPSHIAETRSFASKVAVLKPAAGRFLVTAGETAELKAELARCALSLDSAIQQISDGAKAEEKNKQEARVRLLKVIKAKLGDRGTDAEQMSLLLTAEREGTAARPEKLKVRRPDRSIPMTSLTLSCSPARSAGDGASSIPSPASNKRTLAILRTCASWLIFRSSSVKNSGDLSFLSALKAAPTPAPSLWANPLSYIPSLTSTSKQPTGYVPPSATDTSLTAAEEGSYGSPLNPPPAKPSSKWIKWVFLLLVLVSIGAAAGVIVYLGKRVDEHANGGEEAEAAAATPTVILGAPGHAIPLRL</sequence>
<proteinExistence type="predicted"/>
<keyword evidence="2" id="KW-0472">Membrane</keyword>
<protein>
    <submittedName>
        <fullName evidence="3">Uncharacterized protein</fullName>
    </submittedName>
</protein>
<reference evidence="3 4" key="1">
    <citation type="submission" date="2015-07" db="EMBL/GenBank/DDBJ databases">
        <authorList>
            <person name="Cajimat M.N.B."/>
            <person name="Milazzo M.L."/>
            <person name="Fulhorst C.F."/>
        </authorList>
    </citation>
    <scope>NUCLEOTIDE SEQUENCE [LARGE SCALE GENOMIC DNA]</scope>
    <source>
        <strain evidence="3">Single colony</strain>
    </source>
</reference>
<dbReference type="EMBL" id="CWKI01000002">
    <property type="protein sequence ID" value="CTR05357.1"/>
    <property type="molecule type" value="Genomic_DNA"/>
</dbReference>
<keyword evidence="2" id="KW-0812">Transmembrane</keyword>
<feature type="compositionally biased region" description="Polar residues" evidence="1">
    <location>
        <begin position="233"/>
        <end position="242"/>
    </location>
</feature>
<evidence type="ECO:0000256" key="1">
    <source>
        <dbReference type="SAM" id="MobiDB-lite"/>
    </source>
</evidence>
<dbReference type="Proteomes" id="UP000199069">
    <property type="component" value="Unassembled WGS sequence"/>
</dbReference>
<feature type="region of interest" description="Disordered" evidence="1">
    <location>
        <begin position="315"/>
        <end position="348"/>
    </location>
</feature>
<evidence type="ECO:0000313" key="4">
    <source>
        <dbReference type="Proteomes" id="UP000199069"/>
    </source>
</evidence>
<feature type="region of interest" description="Disordered" evidence="1">
    <location>
        <begin position="233"/>
        <end position="256"/>
    </location>
</feature>
<gene>
    <name evidence="3" type="primary">FGENESH: predicted gene_2.387</name>
    <name evidence="3" type="ORF">BN2166_0012180</name>
</gene>
<organism evidence="3 4">
    <name type="scientific">Rhodotorula toruloides</name>
    <name type="common">Yeast</name>
    <name type="synonym">Rhodosporidium toruloides</name>
    <dbReference type="NCBI Taxonomy" id="5286"/>
    <lineage>
        <taxon>Eukaryota</taxon>
        <taxon>Fungi</taxon>
        <taxon>Dikarya</taxon>
        <taxon>Basidiomycota</taxon>
        <taxon>Pucciniomycotina</taxon>
        <taxon>Microbotryomycetes</taxon>
        <taxon>Sporidiobolales</taxon>
        <taxon>Sporidiobolaceae</taxon>
        <taxon>Rhodotorula</taxon>
    </lineage>
</organism>
<keyword evidence="4" id="KW-1185">Reference proteome</keyword>
<evidence type="ECO:0000256" key="2">
    <source>
        <dbReference type="SAM" id="Phobius"/>
    </source>
</evidence>
<dbReference type="AlphaFoldDB" id="A0A0K3C9P4"/>
<feature type="region of interest" description="Disordered" evidence="1">
    <location>
        <begin position="1"/>
        <end position="49"/>
    </location>
</feature>
<keyword evidence="2" id="KW-1133">Transmembrane helix</keyword>
<feature type="transmembrane region" description="Helical" evidence="2">
    <location>
        <begin position="356"/>
        <end position="379"/>
    </location>
</feature>
<accession>A0A0K3C9P4</accession>
<dbReference type="OMA" id="SWRWAVE"/>